<evidence type="ECO:0000256" key="1">
    <source>
        <dbReference type="ARBA" id="ARBA00022842"/>
    </source>
</evidence>
<dbReference type="Gene3D" id="3.90.550.10">
    <property type="entry name" value="Spore Coat Polysaccharide Biosynthesis Protein SpsA, Chain A"/>
    <property type="match status" value="1"/>
</dbReference>
<dbReference type="CDD" id="cd04182">
    <property type="entry name" value="GT_2_like_f"/>
    <property type="match status" value="1"/>
</dbReference>
<reference evidence="4" key="1">
    <citation type="submission" date="2015-09" db="EMBL/GenBank/DDBJ databases">
        <authorList>
            <person name="Rodrigo-Torres Lidia"/>
            <person name="Arahal R.David."/>
        </authorList>
    </citation>
    <scope>NUCLEOTIDE SEQUENCE [LARGE SCALE GENOMIC DNA]</scope>
    <source>
        <strain evidence="4">CECT 7735</strain>
    </source>
</reference>
<sequence>MLNILILAAGKSSRMRGRDKLAEVVEGAPLLRTMAQRALGTGFPVCVVLAPHDTTRHKMISDLPIATIIAKDAARGMAHSLAAGVAALPETCTAAMVVLADMPELTAPDLAHLATEWAHLPDDSILQATSEDGRPGHPVIFPNTVFDDLTELTGDQGAKSVIATSRDVLHRIPLAGQHAVLDLDTPEAWDSWHRTQSSTE</sequence>
<dbReference type="AlphaFoldDB" id="A0A0P1IHF0"/>
<dbReference type="STRING" id="1715693.PH7735_01889"/>
<dbReference type="EMBL" id="CYTW01000001">
    <property type="protein sequence ID" value="CUJ95592.1"/>
    <property type="molecule type" value="Genomic_DNA"/>
</dbReference>
<organism evidence="3 4">
    <name type="scientific">Shimia thalassica</name>
    <dbReference type="NCBI Taxonomy" id="1715693"/>
    <lineage>
        <taxon>Bacteria</taxon>
        <taxon>Pseudomonadati</taxon>
        <taxon>Pseudomonadota</taxon>
        <taxon>Alphaproteobacteria</taxon>
        <taxon>Rhodobacterales</taxon>
        <taxon>Roseobacteraceae</taxon>
    </lineage>
</organism>
<dbReference type="InterPro" id="IPR025877">
    <property type="entry name" value="MobA-like_NTP_Trfase"/>
</dbReference>
<feature type="domain" description="MobA-like NTP transferase" evidence="2">
    <location>
        <begin position="5"/>
        <end position="165"/>
    </location>
</feature>
<evidence type="ECO:0000313" key="4">
    <source>
        <dbReference type="Proteomes" id="UP000051870"/>
    </source>
</evidence>
<dbReference type="PANTHER" id="PTHR43777:SF1">
    <property type="entry name" value="MOLYBDENUM COFACTOR CYTIDYLYLTRANSFERASE"/>
    <property type="match status" value="1"/>
</dbReference>
<name>A0A0P1IHF0_9RHOB</name>
<dbReference type="SUPFAM" id="SSF53448">
    <property type="entry name" value="Nucleotide-diphospho-sugar transferases"/>
    <property type="match status" value="1"/>
</dbReference>
<dbReference type="GeneID" id="83880927"/>
<evidence type="ECO:0000313" key="3">
    <source>
        <dbReference type="EMBL" id="CUJ95592.1"/>
    </source>
</evidence>
<dbReference type="InterPro" id="IPR029044">
    <property type="entry name" value="Nucleotide-diphossugar_trans"/>
</dbReference>
<dbReference type="Proteomes" id="UP000051870">
    <property type="component" value="Unassembled WGS sequence"/>
</dbReference>
<keyword evidence="1" id="KW-0460">Magnesium</keyword>
<evidence type="ECO:0000259" key="2">
    <source>
        <dbReference type="Pfam" id="PF12804"/>
    </source>
</evidence>
<dbReference type="PANTHER" id="PTHR43777">
    <property type="entry name" value="MOLYBDENUM COFACTOR CYTIDYLYLTRANSFERASE"/>
    <property type="match status" value="1"/>
</dbReference>
<dbReference type="GO" id="GO:0016779">
    <property type="term" value="F:nucleotidyltransferase activity"/>
    <property type="evidence" value="ECO:0007669"/>
    <property type="project" value="UniProtKB-ARBA"/>
</dbReference>
<keyword evidence="4" id="KW-1185">Reference proteome</keyword>
<proteinExistence type="predicted"/>
<dbReference type="Pfam" id="PF12804">
    <property type="entry name" value="NTP_transf_3"/>
    <property type="match status" value="1"/>
</dbReference>
<dbReference type="RefSeq" id="WP_058310967.1">
    <property type="nucleotide sequence ID" value="NZ_CYTW01000001.1"/>
</dbReference>
<protein>
    <submittedName>
        <fullName evidence="3">Purine catabolism protein PucB</fullName>
    </submittedName>
</protein>
<gene>
    <name evidence="3" type="primary">pucB</name>
    <name evidence="3" type="ORF">PH7735_01889</name>
</gene>
<accession>A0A0P1IHF0</accession>